<dbReference type="GO" id="GO:0005743">
    <property type="term" value="C:mitochondrial inner membrane"/>
    <property type="evidence" value="ECO:0007669"/>
    <property type="project" value="InterPro"/>
</dbReference>
<sequence>MDNSPTTFFSQRPQSLGDDVEKSLTLFDIGVIQENNYNCSSKTRLMEVVGEEKSVIVIKDKKLGYHTAVWLTLGQAVQHMTLATALGAMICASGAHEKILKMAKPLAISSIAMNIGHFFIWHRQPLNKYRIAQGQGIRSLCKDAEPPNTIIVRKVGPCFTSALNTFVSVIALTVAFWPDIKSLRVEENLEEALKPTENTEPK</sequence>
<proteinExistence type="predicted"/>
<organism evidence="1 2">
    <name type="scientific">Trichonephila inaurata madagascariensis</name>
    <dbReference type="NCBI Taxonomy" id="2747483"/>
    <lineage>
        <taxon>Eukaryota</taxon>
        <taxon>Metazoa</taxon>
        <taxon>Ecdysozoa</taxon>
        <taxon>Arthropoda</taxon>
        <taxon>Chelicerata</taxon>
        <taxon>Arachnida</taxon>
        <taxon>Araneae</taxon>
        <taxon>Araneomorphae</taxon>
        <taxon>Entelegynae</taxon>
        <taxon>Araneoidea</taxon>
        <taxon>Nephilidae</taxon>
        <taxon>Trichonephila</taxon>
        <taxon>Trichonephila inaurata</taxon>
    </lineage>
</organism>
<protein>
    <submittedName>
        <fullName evidence="1">Uncharacterized protein</fullName>
    </submittedName>
</protein>
<dbReference type="Proteomes" id="UP000886998">
    <property type="component" value="Unassembled WGS sequence"/>
</dbReference>
<dbReference type="GO" id="GO:0007005">
    <property type="term" value="P:mitochondrion organization"/>
    <property type="evidence" value="ECO:0007669"/>
    <property type="project" value="InterPro"/>
</dbReference>
<dbReference type="InterPro" id="IPR026120">
    <property type="entry name" value="TMEM11"/>
</dbReference>
<dbReference type="OrthoDB" id="6435077at2759"/>
<evidence type="ECO:0000313" key="1">
    <source>
        <dbReference type="EMBL" id="GFS32338.1"/>
    </source>
</evidence>
<dbReference type="EMBL" id="BMAV01024343">
    <property type="protein sequence ID" value="GFS32338.1"/>
    <property type="molecule type" value="Genomic_DNA"/>
</dbReference>
<dbReference type="Pfam" id="PF14972">
    <property type="entry name" value="Mito_morph_reg"/>
    <property type="match status" value="1"/>
</dbReference>
<dbReference type="AlphaFoldDB" id="A0A8X6M8T8"/>
<comment type="caution">
    <text evidence="1">The sequence shown here is derived from an EMBL/GenBank/DDBJ whole genome shotgun (WGS) entry which is preliminary data.</text>
</comment>
<gene>
    <name evidence="1" type="primary">AVEN_176978_1</name>
    <name evidence="1" type="ORF">TNIN_197291</name>
</gene>
<name>A0A8X6M8T8_9ARAC</name>
<reference evidence="1" key="1">
    <citation type="submission" date="2020-08" db="EMBL/GenBank/DDBJ databases">
        <title>Multicomponent nature underlies the extraordinary mechanical properties of spider dragline silk.</title>
        <authorList>
            <person name="Kono N."/>
            <person name="Nakamura H."/>
            <person name="Mori M."/>
            <person name="Yoshida Y."/>
            <person name="Ohtoshi R."/>
            <person name="Malay A.D."/>
            <person name="Moran D.A.P."/>
            <person name="Tomita M."/>
            <person name="Numata K."/>
            <person name="Arakawa K."/>
        </authorList>
    </citation>
    <scope>NUCLEOTIDE SEQUENCE</scope>
</reference>
<keyword evidence="2" id="KW-1185">Reference proteome</keyword>
<evidence type="ECO:0000313" key="2">
    <source>
        <dbReference type="Proteomes" id="UP000886998"/>
    </source>
</evidence>
<accession>A0A8X6M8T8</accession>